<dbReference type="EMBL" id="JAMKFB020000025">
    <property type="protein sequence ID" value="KAL0155856.1"/>
    <property type="molecule type" value="Genomic_DNA"/>
</dbReference>
<dbReference type="InterPro" id="IPR050843">
    <property type="entry name" value="Glycosyl_Hydrlase_38"/>
</dbReference>
<comment type="caution">
    <text evidence="2">The sequence shown here is derived from an EMBL/GenBank/DDBJ whole genome shotgun (WGS) entry which is preliminary data.</text>
</comment>
<sequence>SIRRKDDPQEVRVQIQFLTYGTRPSKDKSGAYLFLPDGNAKPYSQREAPIVRVVEGPLFAEVVAHYQHFQQTVRIHNVPGVDGLSLDITIMVDIRDQNNKELAMRLVTDIQSGDTFYTDLNSFQ</sequence>
<evidence type="ECO:0000313" key="2">
    <source>
        <dbReference type="EMBL" id="KAL0155856.1"/>
    </source>
</evidence>
<dbReference type="SUPFAM" id="SSF74650">
    <property type="entry name" value="Galactose mutarotase-like"/>
    <property type="match status" value="1"/>
</dbReference>
<feature type="domain" description="Glycosyl hydrolase family 38 C-terminal" evidence="1">
    <location>
        <begin position="1"/>
        <end position="124"/>
    </location>
</feature>
<organism evidence="2 3">
    <name type="scientific">Cirrhinus mrigala</name>
    <name type="common">Mrigala</name>
    <dbReference type="NCBI Taxonomy" id="683832"/>
    <lineage>
        <taxon>Eukaryota</taxon>
        <taxon>Metazoa</taxon>
        <taxon>Chordata</taxon>
        <taxon>Craniata</taxon>
        <taxon>Vertebrata</taxon>
        <taxon>Euteleostomi</taxon>
        <taxon>Actinopterygii</taxon>
        <taxon>Neopterygii</taxon>
        <taxon>Teleostei</taxon>
        <taxon>Ostariophysi</taxon>
        <taxon>Cypriniformes</taxon>
        <taxon>Cyprinidae</taxon>
        <taxon>Labeoninae</taxon>
        <taxon>Labeonini</taxon>
        <taxon>Cirrhinus</taxon>
    </lineage>
</organism>
<feature type="non-terminal residue" evidence="2">
    <location>
        <position position="1"/>
    </location>
</feature>
<dbReference type="Gene3D" id="2.70.98.30">
    <property type="entry name" value="Golgi alpha-mannosidase II, domain 4"/>
    <property type="match status" value="1"/>
</dbReference>
<keyword evidence="3" id="KW-1185">Reference proteome</keyword>
<accession>A0ABD0N4T5</accession>
<protein>
    <recommendedName>
        <fullName evidence="1">Glycosyl hydrolase family 38 C-terminal domain-containing protein</fullName>
    </recommendedName>
</protein>
<reference evidence="2 3" key="1">
    <citation type="submission" date="2024-05" db="EMBL/GenBank/DDBJ databases">
        <title>Genome sequencing and assembly of Indian major carp, Cirrhinus mrigala (Hamilton, 1822).</title>
        <authorList>
            <person name="Mohindra V."/>
            <person name="Chowdhury L.M."/>
            <person name="Lal K."/>
            <person name="Jena J.K."/>
        </authorList>
    </citation>
    <scope>NUCLEOTIDE SEQUENCE [LARGE SCALE GENOMIC DNA]</scope>
    <source>
        <strain evidence="2">CM1030</strain>
        <tissue evidence="2">Blood</tissue>
    </source>
</reference>
<dbReference type="PANTHER" id="PTHR11607">
    <property type="entry name" value="ALPHA-MANNOSIDASE"/>
    <property type="match status" value="1"/>
</dbReference>
<dbReference type="InterPro" id="IPR011682">
    <property type="entry name" value="Glyco_hydro_38_C"/>
</dbReference>
<name>A0ABD0N4T5_CIRMR</name>
<dbReference type="InterPro" id="IPR011013">
    <property type="entry name" value="Gal_mutarotase_sf_dom"/>
</dbReference>
<evidence type="ECO:0000259" key="1">
    <source>
        <dbReference type="Pfam" id="PF07748"/>
    </source>
</evidence>
<feature type="non-terminal residue" evidence="2">
    <location>
        <position position="124"/>
    </location>
</feature>
<dbReference type="PANTHER" id="PTHR11607:SF57">
    <property type="entry name" value="ALPHA-MANNOSIDASE 2X"/>
    <property type="match status" value="1"/>
</dbReference>
<evidence type="ECO:0000313" key="3">
    <source>
        <dbReference type="Proteomes" id="UP001529510"/>
    </source>
</evidence>
<proteinExistence type="predicted"/>
<dbReference type="Pfam" id="PF07748">
    <property type="entry name" value="Glyco_hydro_38C"/>
    <property type="match status" value="1"/>
</dbReference>
<gene>
    <name evidence="2" type="ORF">M9458_050119</name>
</gene>
<dbReference type="AlphaFoldDB" id="A0ABD0N4T5"/>
<dbReference type="Proteomes" id="UP001529510">
    <property type="component" value="Unassembled WGS sequence"/>
</dbReference>